<dbReference type="Proteomes" id="UP000836597">
    <property type="component" value="Chromosome"/>
</dbReference>
<organism evidence="1">
    <name type="scientific">Acididesulfobacillus acetoxydans</name>
    <dbReference type="NCBI Taxonomy" id="1561005"/>
    <lineage>
        <taxon>Bacteria</taxon>
        <taxon>Bacillati</taxon>
        <taxon>Bacillota</taxon>
        <taxon>Clostridia</taxon>
        <taxon>Eubacteriales</taxon>
        <taxon>Peptococcaceae</taxon>
        <taxon>Acididesulfobacillus</taxon>
    </lineage>
</organism>
<name>A0A8S0WQ66_9FIRM</name>
<reference evidence="1" key="2">
    <citation type="submission" date="2020-01" db="EMBL/GenBank/DDBJ databases">
        <authorList>
            <person name="Hornung B."/>
        </authorList>
    </citation>
    <scope>NUCLEOTIDE SEQUENCE</scope>
    <source>
        <strain evidence="1">PacBioINE</strain>
    </source>
</reference>
<dbReference type="AlphaFoldDB" id="A0A8S0WQ66"/>
<proteinExistence type="predicted"/>
<accession>A0A8S0WQ66</accession>
<dbReference type="EMBL" id="LR746496">
    <property type="protein sequence ID" value="CAA7602424.1"/>
    <property type="molecule type" value="Genomic_DNA"/>
</dbReference>
<gene>
    <name evidence="2" type="ORF">DEACI_2817</name>
    <name evidence="1" type="ORF">DEACI_3098</name>
</gene>
<evidence type="ECO:0000313" key="2">
    <source>
        <dbReference type="EMBL" id="CEJ08341.1"/>
    </source>
</evidence>
<reference evidence="2" key="1">
    <citation type="submission" date="2014-11" db="EMBL/GenBank/DDBJ databases">
        <authorList>
            <person name="Hornung B.V."/>
        </authorList>
    </citation>
    <scope>NUCLEOTIDE SEQUENCE</scope>
    <source>
        <strain evidence="2">INE</strain>
    </source>
</reference>
<evidence type="ECO:0000313" key="1">
    <source>
        <dbReference type="EMBL" id="CAA7602424.1"/>
    </source>
</evidence>
<protein>
    <submittedName>
        <fullName evidence="1">Uncharacterized protein</fullName>
    </submittedName>
</protein>
<dbReference type="Proteomes" id="UP001071230">
    <property type="component" value="Unassembled WGS sequence"/>
</dbReference>
<dbReference type="EMBL" id="CDGJ01000081">
    <property type="protein sequence ID" value="CEJ08341.1"/>
    <property type="molecule type" value="Genomic_DNA"/>
</dbReference>
<dbReference type="KEGG" id="aacx:DEACI_3098"/>
<evidence type="ECO:0000313" key="3">
    <source>
        <dbReference type="Proteomes" id="UP001071230"/>
    </source>
</evidence>
<sequence>MAYATYYSSEFWSYVNDVFKQRPEDKIIFRRYE</sequence>
<keyword evidence="3" id="KW-1185">Reference proteome</keyword>